<dbReference type="InterPro" id="IPR027417">
    <property type="entry name" value="P-loop_NTPase"/>
</dbReference>
<evidence type="ECO:0000313" key="6">
    <source>
        <dbReference type="EMBL" id="THG36577.1"/>
    </source>
</evidence>
<sequence>MELTLSGVTKTFRDRTVVNGISARLTPGIYGLLGANGAGKTTLMRMICGVLDPTAGTVSFDGIPIQNLGERYYARLGYLPQDFNCYPDFTARQFLRYMAAVKGLRGPSAKRRVEEMLDLVNLADAADRRVGGFSGGMKRRLGIAQAELADPSVLVFDEPTAGLDPKERVRFRSLLASLSHDKIVLLSTHIVSDIASVADVVLMMKAGSLVHASSMDDATAALDGKIWELETPEENAERLMGKFTVLSVDAEGTKTLLRIASDRKPARGARPATASLEDLFLLHFNDRNDC</sequence>
<dbReference type="Gene3D" id="3.40.50.300">
    <property type="entry name" value="P-loop containing nucleotide triphosphate hydrolases"/>
    <property type="match status" value="1"/>
</dbReference>
<dbReference type="SMART" id="SM00382">
    <property type="entry name" value="AAA"/>
    <property type="match status" value="1"/>
</dbReference>
<evidence type="ECO:0000256" key="4">
    <source>
        <dbReference type="ARBA" id="ARBA00022840"/>
    </source>
</evidence>
<evidence type="ECO:0000256" key="1">
    <source>
        <dbReference type="ARBA" id="ARBA00005417"/>
    </source>
</evidence>
<gene>
    <name evidence="6" type="ORF">E5986_09620</name>
</gene>
<dbReference type="Proteomes" id="UP000308978">
    <property type="component" value="Unassembled WGS sequence"/>
</dbReference>
<keyword evidence="4 6" id="KW-0067">ATP-binding</keyword>
<dbReference type="InterPro" id="IPR003593">
    <property type="entry name" value="AAA+_ATPase"/>
</dbReference>
<dbReference type="PANTHER" id="PTHR43335:SF2">
    <property type="entry name" value="ABC TRANSPORTER, ATP-BINDING PROTEIN"/>
    <property type="match status" value="1"/>
</dbReference>
<dbReference type="InterPro" id="IPR003439">
    <property type="entry name" value="ABC_transporter-like_ATP-bd"/>
</dbReference>
<evidence type="ECO:0000256" key="2">
    <source>
        <dbReference type="ARBA" id="ARBA00022448"/>
    </source>
</evidence>
<dbReference type="GO" id="GO:0005524">
    <property type="term" value="F:ATP binding"/>
    <property type="evidence" value="ECO:0007669"/>
    <property type="project" value="UniProtKB-KW"/>
</dbReference>
<comment type="caution">
    <text evidence="6">The sequence shown here is derived from an EMBL/GenBank/DDBJ whole genome shotgun (WGS) entry which is preliminary data.</text>
</comment>
<evidence type="ECO:0000313" key="7">
    <source>
        <dbReference type="Proteomes" id="UP000308978"/>
    </source>
</evidence>
<comment type="similarity">
    <text evidence="1">Belongs to the ABC transporter superfamily.</text>
</comment>
<organism evidence="6 7">
    <name type="scientific">Adlercreutzia caecimuris</name>
    <dbReference type="NCBI Taxonomy" id="671266"/>
    <lineage>
        <taxon>Bacteria</taxon>
        <taxon>Bacillati</taxon>
        <taxon>Actinomycetota</taxon>
        <taxon>Coriobacteriia</taxon>
        <taxon>Eggerthellales</taxon>
        <taxon>Eggerthellaceae</taxon>
        <taxon>Adlercreutzia</taxon>
    </lineage>
</organism>
<dbReference type="RefSeq" id="WP_136435426.1">
    <property type="nucleotide sequence ID" value="NZ_SSTJ01000014.1"/>
</dbReference>
<dbReference type="EMBL" id="SSTJ01000014">
    <property type="protein sequence ID" value="THG36577.1"/>
    <property type="molecule type" value="Genomic_DNA"/>
</dbReference>
<dbReference type="PROSITE" id="PS50893">
    <property type="entry name" value="ABC_TRANSPORTER_2"/>
    <property type="match status" value="1"/>
</dbReference>
<feature type="domain" description="ABC transporter" evidence="5">
    <location>
        <begin position="3"/>
        <end position="231"/>
    </location>
</feature>
<protein>
    <submittedName>
        <fullName evidence="6">ABC transporter ATP-binding protein</fullName>
    </submittedName>
</protein>
<dbReference type="SUPFAM" id="SSF52540">
    <property type="entry name" value="P-loop containing nucleoside triphosphate hydrolases"/>
    <property type="match status" value="1"/>
</dbReference>
<keyword evidence="3" id="KW-0547">Nucleotide-binding</keyword>
<evidence type="ECO:0000256" key="3">
    <source>
        <dbReference type="ARBA" id="ARBA00022741"/>
    </source>
</evidence>
<reference evidence="6 7" key="1">
    <citation type="submission" date="2019-04" db="EMBL/GenBank/DDBJ databases">
        <title>Microbes associate with the intestines of laboratory mice.</title>
        <authorList>
            <person name="Navarre W."/>
            <person name="Wong E."/>
            <person name="Huang K.C."/>
            <person name="Tropini C."/>
            <person name="Ng K."/>
            <person name="Yu B."/>
        </authorList>
    </citation>
    <scope>NUCLEOTIDE SEQUENCE [LARGE SCALE GENOMIC DNA]</scope>
    <source>
        <strain evidence="6 7">NM80_B27</strain>
    </source>
</reference>
<dbReference type="PANTHER" id="PTHR43335">
    <property type="entry name" value="ABC TRANSPORTER, ATP-BINDING PROTEIN"/>
    <property type="match status" value="1"/>
</dbReference>
<dbReference type="CDD" id="cd03264">
    <property type="entry name" value="ABC_drug_resistance_like"/>
    <property type="match status" value="1"/>
</dbReference>
<keyword evidence="2" id="KW-0813">Transport</keyword>
<name>A0A4V3WUN6_9ACTN</name>
<evidence type="ECO:0000259" key="5">
    <source>
        <dbReference type="PROSITE" id="PS50893"/>
    </source>
</evidence>
<accession>A0A4V3WUN6</accession>
<dbReference type="AlphaFoldDB" id="A0A4V3WUN6"/>
<dbReference type="Pfam" id="PF00005">
    <property type="entry name" value="ABC_tran"/>
    <property type="match status" value="1"/>
</dbReference>
<dbReference type="GO" id="GO:0016887">
    <property type="term" value="F:ATP hydrolysis activity"/>
    <property type="evidence" value="ECO:0007669"/>
    <property type="project" value="InterPro"/>
</dbReference>
<proteinExistence type="inferred from homology"/>